<dbReference type="Gene3D" id="1.10.101.10">
    <property type="entry name" value="PGBD-like superfamily/PGBD"/>
    <property type="match status" value="1"/>
</dbReference>
<accession>A0A084JSZ2</accession>
<name>A0A084JSZ2_NONUL</name>
<evidence type="ECO:0000313" key="5">
    <source>
        <dbReference type="Proteomes" id="UP000239997"/>
    </source>
</evidence>
<comment type="caution">
    <text evidence="2">The sequence shown here is derived from an EMBL/GenBank/DDBJ whole genome shotgun (WGS) entry which is preliminary data.</text>
</comment>
<feature type="domain" description="Peptidoglycan binding-like" evidence="1">
    <location>
        <begin position="167"/>
        <end position="216"/>
    </location>
</feature>
<reference evidence="2 4" key="1">
    <citation type="submission" date="2014-07" db="EMBL/GenBank/DDBJ databases">
        <title>Draft genome sequence of Nonlabens ulvanivorans, an ulvan degrading bacterium.</title>
        <authorList>
            <person name="Kopel M."/>
            <person name="Helbert W."/>
            <person name="Henrissat B."/>
            <person name="Doniger T."/>
            <person name="Banin E."/>
        </authorList>
    </citation>
    <scope>NUCLEOTIDE SEQUENCE [LARGE SCALE GENOMIC DNA]</scope>
    <source>
        <strain evidence="2 4">PLR</strain>
    </source>
</reference>
<dbReference type="Proteomes" id="UP000239997">
    <property type="component" value="Unassembled WGS sequence"/>
</dbReference>
<dbReference type="Pfam" id="PF01471">
    <property type="entry name" value="PG_binding_1"/>
    <property type="match status" value="1"/>
</dbReference>
<evidence type="ECO:0000313" key="3">
    <source>
        <dbReference type="EMBL" id="PRX14904.1"/>
    </source>
</evidence>
<dbReference type="OrthoDB" id="1143655at2"/>
<reference evidence="3 5" key="2">
    <citation type="submission" date="2018-03" db="EMBL/GenBank/DDBJ databases">
        <title>Genomic Encyclopedia of Archaeal and Bacterial Type Strains, Phase II (KMG-II): from individual species to whole genera.</title>
        <authorList>
            <person name="Goeker M."/>
        </authorList>
    </citation>
    <scope>NUCLEOTIDE SEQUENCE [LARGE SCALE GENOMIC DNA]</scope>
    <source>
        <strain evidence="3 5">DSM 22727</strain>
    </source>
</reference>
<dbReference type="InterPro" id="IPR036365">
    <property type="entry name" value="PGBD-like_sf"/>
</dbReference>
<dbReference type="SUPFAM" id="SSF47090">
    <property type="entry name" value="PGBD-like"/>
    <property type="match status" value="1"/>
</dbReference>
<organism evidence="2 4">
    <name type="scientific">Nonlabens ulvanivorans</name>
    <name type="common">Persicivirga ulvanivorans</name>
    <dbReference type="NCBI Taxonomy" id="906888"/>
    <lineage>
        <taxon>Bacteria</taxon>
        <taxon>Pseudomonadati</taxon>
        <taxon>Bacteroidota</taxon>
        <taxon>Flavobacteriia</taxon>
        <taxon>Flavobacteriales</taxon>
        <taxon>Flavobacteriaceae</taxon>
        <taxon>Nonlabens</taxon>
    </lineage>
</organism>
<dbReference type="InterPro" id="IPR002477">
    <property type="entry name" value="Peptidoglycan-bd-like"/>
</dbReference>
<dbReference type="InterPro" id="IPR036366">
    <property type="entry name" value="PGBDSf"/>
</dbReference>
<protein>
    <submittedName>
        <fullName evidence="3">Peptidoglycan hydrolase-like protein with peptidoglycan-binding domain</fullName>
    </submittedName>
    <submittedName>
        <fullName evidence="2">Peptidoglycan-binding protein</fullName>
    </submittedName>
</protein>
<dbReference type="EMBL" id="PVNA01000001">
    <property type="protein sequence ID" value="PRX14904.1"/>
    <property type="molecule type" value="Genomic_DNA"/>
</dbReference>
<gene>
    <name evidence="2" type="ORF">IL45_07945</name>
    <name evidence="3" type="ORF">LY02_00113</name>
</gene>
<dbReference type="AlphaFoldDB" id="A0A084JSZ2"/>
<evidence type="ECO:0000313" key="4">
    <source>
        <dbReference type="Proteomes" id="UP000028531"/>
    </source>
</evidence>
<dbReference type="EMBL" id="JPJI01000032">
    <property type="protein sequence ID" value="KEZ92076.1"/>
    <property type="molecule type" value="Genomic_DNA"/>
</dbReference>
<evidence type="ECO:0000259" key="1">
    <source>
        <dbReference type="Pfam" id="PF01471"/>
    </source>
</evidence>
<keyword evidence="5" id="KW-1185">Reference proteome</keyword>
<dbReference type="RefSeq" id="WP_036582444.1">
    <property type="nucleotide sequence ID" value="NZ_JPJI01000032.1"/>
</dbReference>
<sequence>MKQLIILILIIILGFIVYDFYKDWDRFHAPEYHYSTETIIDQEYHNQDVVMMYHDAITDLNSFIKLQWTANDIDVRLPEDDDLETTLAVEEYAHKLARVTYLEQKLAQSASYKSNGWNNQQIIDFENNHSSPEEIKTIGQKNLMKKLYNNHWENSQRIGAKNVLIFEIQKKLIAQGYDMSLDGVFAKATMEALANFESKNNLFPDGKIDVLTFEALLK</sequence>
<evidence type="ECO:0000313" key="2">
    <source>
        <dbReference type="EMBL" id="KEZ92076.1"/>
    </source>
</evidence>
<proteinExistence type="predicted"/>
<dbReference type="Proteomes" id="UP000028531">
    <property type="component" value="Unassembled WGS sequence"/>
</dbReference>